<evidence type="ECO:0000256" key="1">
    <source>
        <dbReference type="ARBA" id="ARBA00022553"/>
    </source>
</evidence>
<reference evidence="4" key="1">
    <citation type="submission" date="2021-05" db="EMBL/GenBank/DDBJ databases">
        <authorList>
            <person name="Pietrasiak N."/>
            <person name="Ward R."/>
            <person name="Stajich J.E."/>
            <person name="Kurbessoian T."/>
        </authorList>
    </citation>
    <scope>NUCLEOTIDE SEQUENCE</scope>
    <source>
        <strain evidence="4">JT2-VF2</strain>
    </source>
</reference>
<accession>A0A951UJG2</accession>
<evidence type="ECO:0000256" key="2">
    <source>
        <dbReference type="PROSITE-ProRule" id="PRU00169"/>
    </source>
</evidence>
<dbReference type="SUPFAM" id="SSF52172">
    <property type="entry name" value="CheY-like"/>
    <property type="match status" value="1"/>
</dbReference>
<dbReference type="Gene3D" id="3.40.50.2300">
    <property type="match status" value="1"/>
</dbReference>
<dbReference type="InterPro" id="IPR050595">
    <property type="entry name" value="Bact_response_regulator"/>
</dbReference>
<dbReference type="InterPro" id="IPR011006">
    <property type="entry name" value="CheY-like_superfamily"/>
</dbReference>
<keyword evidence="1 2" id="KW-0597">Phosphoprotein</keyword>
<dbReference type="PROSITE" id="PS50110">
    <property type="entry name" value="RESPONSE_REGULATORY"/>
    <property type="match status" value="1"/>
</dbReference>
<dbReference type="Proteomes" id="UP000715781">
    <property type="component" value="Unassembled WGS sequence"/>
</dbReference>
<protein>
    <submittedName>
        <fullName evidence="4">Response regulator</fullName>
    </submittedName>
</protein>
<gene>
    <name evidence="4" type="ORF">KME32_28745</name>
</gene>
<evidence type="ECO:0000259" key="3">
    <source>
        <dbReference type="PROSITE" id="PS50110"/>
    </source>
</evidence>
<dbReference type="AlphaFoldDB" id="A0A951UJG2"/>
<dbReference type="GO" id="GO:0000160">
    <property type="term" value="P:phosphorelay signal transduction system"/>
    <property type="evidence" value="ECO:0007669"/>
    <property type="project" value="InterPro"/>
</dbReference>
<comment type="caution">
    <text evidence="4">The sequence shown here is derived from an EMBL/GenBank/DDBJ whole genome shotgun (WGS) entry which is preliminary data.</text>
</comment>
<name>A0A951UJG2_9NOST</name>
<organism evidence="4 5">
    <name type="scientific">Mojavia pulchra JT2-VF2</name>
    <dbReference type="NCBI Taxonomy" id="287848"/>
    <lineage>
        <taxon>Bacteria</taxon>
        <taxon>Bacillati</taxon>
        <taxon>Cyanobacteriota</taxon>
        <taxon>Cyanophyceae</taxon>
        <taxon>Nostocales</taxon>
        <taxon>Nostocaceae</taxon>
    </lineage>
</organism>
<dbReference type="PANTHER" id="PTHR44591:SF22">
    <property type="entry name" value="CHEY SUBFAMILY"/>
    <property type="match status" value="1"/>
</dbReference>
<feature type="modified residue" description="4-aspartylphosphate" evidence="2">
    <location>
        <position position="54"/>
    </location>
</feature>
<dbReference type="SMART" id="SM00448">
    <property type="entry name" value="REC"/>
    <property type="match status" value="1"/>
</dbReference>
<evidence type="ECO:0000313" key="4">
    <source>
        <dbReference type="EMBL" id="MBW4565021.1"/>
    </source>
</evidence>
<evidence type="ECO:0000313" key="5">
    <source>
        <dbReference type="Proteomes" id="UP000715781"/>
    </source>
</evidence>
<sequence length="125" mass="14066">MSKRILVIDDEESLRELACTCLEDLGGWEVISVPSGHEGLLQAQENVLDVILLDISMPDMDGFQFYQQIKANLKTHQIPLILLTAKVLPNDYKRFAQLDIAGIITKPFNPLLICTQIAQMLGWND</sequence>
<reference evidence="4" key="2">
    <citation type="journal article" date="2022" name="Microbiol. Resour. Announc.">
        <title>Metagenome Sequencing to Explore Phylogenomics of Terrestrial Cyanobacteria.</title>
        <authorList>
            <person name="Ward R.D."/>
            <person name="Stajich J.E."/>
            <person name="Johansen J.R."/>
            <person name="Huntemann M."/>
            <person name="Clum A."/>
            <person name="Foster B."/>
            <person name="Foster B."/>
            <person name="Roux S."/>
            <person name="Palaniappan K."/>
            <person name="Varghese N."/>
            <person name="Mukherjee S."/>
            <person name="Reddy T.B.K."/>
            <person name="Daum C."/>
            <person name="Copeland A."/>
            <person name="Chen I.A."/>
            <person name="Ivanova N.N."/>
            <person name="Kyrpides N.C."/>
            <person name="Shapiro N."/>
            <person name="Eloe-Fadrosh E.A."/>
            <person name="Pietrasiak N."/>
        </authorList>
    </citation>
    <scope>NUCLEOTIDE SEQUENCE</scope>
    <source>
        <strain evidence="4">JT2-VF2</strain>
    </source>
</reference>
<dbReference type="CDD" id="cd17552">
    <property type="entry name" value="REC_RR468-like"/>
    <property type="match status" value="1"/>
</dbReference>
<dbReference type="Pfam" id="PF00072">
    <property type="entry name" value="Response_reg"/>
    <property type="match status" value="1"/>
</dbReference>
<dbReference type="EMBL" id="JAHHHN010000029">
    <property type="protein sequence ID" value="MBW4565021.1"/>
    <property type="molecule type" value="Genomic_DNA"/>
</dbReference>
<feature type="domain" description="Response regulatory" evidence="3">
    <location>
        <begin position="4"/>
        <end position="121"/>
    </location>
</feature>
<dbReference type="PANTHER" id="PTHR44591">
    <property type="entry name" value="STRESS RESPONSE REGULATOR PROTEIN 1"/>
    <property type="match status" value="1"/>
</dbReference>
<proteinExistence type="predicted"/>
<dbReference type="InterPro" id="IPR001789">
    <property type="entry name" value="Sig_transdc_resp-reg_receiver"/>
</dbReference>